<name>A0A9W9H0X4_9EURO</name>
<dbReference type="Proteomes" id="UP001149079">
    <property type="component" value="Unassembled WGS sequence"/>
</dbReference>
<organism evidence="2 3">
    <name type="scientific">Penicillium bovifimosum</name>
    <dbReference type="NCBI Taxonomy" id="126998"/>
    <lineage>
        <taxon>Eukaryota</taxon>
        <taxon>Fungi</taxon>
        <taxon>Dikarya</taxon>
        <taxon>Ascomycota</taxon>
        <taxon>Pezizomycotina</taxon>
        <taxon>Eurotiomycetes</taxon>
        <taxon>Eurotiomycetidae</taxon>
        <taxon>Eurotiales</taxon>
        <taxon>Aspergillaceae</taxon>
        <taxon>Penicillium</taxon>
    </lineage>
</organism>
<dbReference type="InterPro" id="IPR016137">
    <property type="entry name" value="RGS"/>
</dbReference>
<dbReference type="InterPro" id="IPR044926">
    <property type="entry name" value="RGS_subdomain_2"/>
</dbReference>
<reference evidence="2" key="2">
    <citation type="journal article" date="2023" name="IMA Fungus">
        <title>Comparative genomic study of the Penicillium genus elucidates a diverse pangenome and 15 lateral gene transfer events.</title>
        <authorList>
            <person name="Petersen C."/>
            <person name="Sorensen T."/>
            <person name="Nielsen M.R."/>
            <person name="Sondergaard T.E."/>
            <person name="Sorensen J.L."/>
            <person name="Fitzpatrick D.A."/>
            <person name="Frisvad J.C."/>
            <person name="Nielsen K.L."/>
        </authorList>
    </citation>
    <scope>NUCLEOTIDE SEQUENCE</scope>
    <source>
        <strain evidence="2">IBT 22155</strain>
    </source>
</reference>
<reference evidence="2" key="1">
    <citation type="submission" date="2022-11" db="EMBL/GenBank/DDBJ databases">
        <authorList>
            <person name="Petersen C."/>
        </authorList>
    </citation>
    <scope>NUCLEOTIDE SEQUENCE</scope>
    <source>
        <strain evidence="2">IBT 22155</strain>
    </source>
</reference>
<dbReference type="SUPFAM" id="SSF48097">
    <property type="entry name" value="Regulator of G-protein signaling, RGS"/>
    <property type="match status" value="1"/>
</dbReference>
<feature type="domain" description="RGS" evidence="1">
    <location>
        <begin position="34"/>
        <end position="165"/>
    </location>
</feature>
<comment type="caution">
    <text evidence="2">The sequence shown here is derived from an EMBL/GenBank/DDBJ whole genome shotgun (WGS) entry which is preliminary data.</text>
</comment>
<keyword evidence="3" id="KW-1185">Reference proteome</keyword>
<dbReference type="GeneID" id="81404565"/>
<dbReference type="CDD" id="cd07440">
    <property type="entry name" value="RGS"/>
    <property type="match status" value="1"/>
</dbReference>
<dbReference type="PANTHER" id="PTHR10845">
    <property type="entry name" value="REGULATOR OF G PROTEIN SIGNALING"/>
    <property type="match status" value="1"/>
</dbReference>
<sequence>MTHETGPASNVPSLGKSEARGAYRSALRPTLDDVLSDTMPPPYTLSEFIAYLSQKHCLETLEFIVEANRYRETYNSLIDRAGESTVMTDDSTNQHLRTLCQLLLTTYLMPGAPREVNLPVDVSDALLRRDFSTPLPPEVFDPAVKSIRDLMEDSIFVAFLNSRPFLCEDPVSEASNRSDVMSYRPVINSGQSTTPVRLQAKRPSLNTQGRNWTWPPWRRQAN</sequence>
<gene>
    <name evidence="2" type="ORF">N7515_004651</name>
</gene>
<dbReference type="PROSITE" id="PS50132">
    <property type="entry name" value="RGS"/>
    <property type="match status" value="1"/>
</dbReference>
<dbReference type="RefSeq" id="XP_056522345.1">
    <property type="nucleotide sequence ID" value="XM_056665395.1"/>
</dbReference>
<evidence type="ECO:0000259" key="1">
    <source>
        <dbReference type="PROSITE" id="PS50132"/>
    </source>
</evidence>
<dbReference type="Pfam" id="PF00615">
    <property type="entry name" value="RGS"/>
    <property type="match status" value="1"/>
</dbReference>
<dbReference type="InterPro" id="IPR036305">
    <property type="entry name" value="RGS_sf"/>
</dbReference>
<dbReference type="Gene3D" id="1.10.167.10">
    <property type="entry name" value="Regulator of G-protein Signalling 4, domain 2"/>
    <property type="match status" value="1"/>
</dbReference>
<dbReference type="OrthoDB" id="10266999at2759"/>
<dbReference type="EMBL" id="JAPQKL010000004">
    <property type="protein sequence ID" value="KAJ5135373.1"/>
    <property type="molecule type" value="Genomic_DNA"/>
</dbReference>
<dbReference type="PANTHER" id="PTHR10845:SF267">
    <property type="entry name" value="REGULATOR OF G PROTEIN SIGNALING DOMAIN PROTEIN (AFU_ORTHOLOGUE AFUA_6G06860)"/>
    <property type="match status" value="1"/>
</dbReference>
<dbReference type="AlphaFoldDB" id="A0A9W9H0X4"/>
<evidence type="ECO:0000313" key="2">
    <source>
        <dbReference type="EMBL" id="KAJ5135373.1"/>
    </source>
</evidence>
<evidence type="ECO:0000313" key="3">
    <source>
        <dbReference type="Proteomes" id="UP001149079"/>
    </source>
</evidence>
<proteinExistence type="predicted"/>
<dbReference type="SMART" id="SM00315">
    <property type="entry name" value="RGS"/>
    <property type="match status" value="1"/>
</dbReference>
<protein>
    <recommendedName>
        <fullName evidence="1">RGS domain-containing protein</fullName>
    </recommendedName>
</protein>
<accession>A0A9W9H0X4</accession>